<evidence type="ECO:0000256" key="3">
    <source>
        <dbReference type="ARBA" id="ARBA00022598"/>
    </source>
</evidence>
<keyword evidence="16" id="KW-1185">Reference proteome</keyword>
<evidence type="ECO:0000256" key="2">
    <source>
        <dbReference type="ARBA" id="ARBA00022490"/>
    </source>
</evidence>
<evidence type="ECO:0000256" key="8">
    <source>
        <dbReference type="ARBA" id="ARBA00047469"/>
    </source>
</evidence>
<gene>
    <name evidence="9" type="primary">leuS</name>
    <name evidence="15" type="ORF">FPY71_18105</name>
</gene>
<dbReference type="Pfam" id="PF00133">
    <property type="entry name" value="tRNA-synt_1"/>
    <property type="match status" value="2"/>
</dbReference>
<feature type="short sequence motif" description="'HIGH' region" evidence="9">
    <location>
        <begin position="43"/>
        <end position="53"/>
    </location>
</feature>
<dbReference type="InterPro" id="IPR009008">
    <property type="entry name" value="Val/Leu/Ile-tRNA-synth_edit"/>
</dbReference>
<dbReference type="Gene3D" id="3.90.740.10">
    <property type="entry name" value="Valyl/Leucyl/Isoleucyl-tRNA synthetase, editing domain"/>
    <property type="match status" value="1"/>
</dbReference>
<dbReference type="InterPro" id="IPR025709">
    <property type="entry name" value="Leu_tRNA-synth_edit"/>
</dbReference>
<evidence type="ECO:0000259" key="13">
    <source>
        <dbReference type="Pfam" id="PF09334"/>
    </source>
</evidence>
<evidence type="ECO:0000256" key="1">
    <source>
        <dbReference type="ARBA" id="ARBA00005594"/>
    </source>
</evidence>
<proteinExistence type="inferred from homology"/>
<dbReference type="EC" id="6.1.1.4" evidence="9"/>
<dbReference type="PANTHER" id="PTHR43740:SF2">
    <property type="entry name" value="LEUCINE--TRNA LIGASE, MITOCHONDRIAL"/>
    <property type="match status" value="1"/>
</dbReference>
<dbReference type="AlphaFoldDB" id="A0A5B0DMZ2"/>
<keyword evidence="3 9" id="KW-0436">Ligase</keyword>
<evidence type="ECO:0000256" key="6">
    <source>
        <dbReference type="ARBA" id="ARBA00022917"/>
    </source>
</evidence>
<dbReference type="FunFam" id="1.10.730.10:FF:000002">
    <property type="entry name" value="Leucine--tRNA ligase"/>
    <property type="match status" value="1"/>
</dbReference>
<dbReference type="CDD" id="cd07958">
    <property type="entry name" value="Anticodon_Ia_Leu_BEm"/>
    <property type="match status" value="1"/>
</dbReference>
<evidence type="ECO:0000259" key="14">
    <source>
        <dbReference type="Pfam" id="PF13603"/>
    </source>
</evidence>
<dbReference type="NCBIfam" id="TIGR00396">
    <property type="entry name" value="leuS_bact"/>
    <property type="match status" value="1"/>
</dbReference>
<reference evidence="15 16" key="1">
    <citation type="submission" date="2019-08" db="EMBL/GenBank/DDBJ databases">
        <title>Aureimonas fodiniaquatilis sp. nov., isolated from a coal mine wastewater.</title>
        <authorList>
            <person name="Kim W."/>
        </authorList>
    </citation>
    <scope>NUCLEOTIDE SEQUENCE [LARGE SCALE GENOMIC DNA]</scope>
    <source>
        <strain evidence="15 16">CAU 1482</strain>
    </source>
</reference>
<feature type="domain" description="Methionyl/Leucyl tRNA synthetase" evidence="13">
    <location>
        <begin position="38"/>
        <end position="172"/>
    </location>
</feature>
<dbReference type="PRINTS" id="PR00985">
    <property type="entry name" value="TRNASYNTHLEU"/>
</dbReference>
<dbReference type="SUPFAM" id="SSF52374">
    <property type="entry name" value="Nucleotidylyl transferase"/>
    <property type="match status" value="1"/>
</dbReference>
<dbReference type="CDD" id="cd00812">
    <property type="entry name" value="LeuRS_core"/>
    <property type="match status" value="1"/>
</dbReference>
<dbReference type="FunFam" id="3.40.50.620:FF:000003">
    <property type="entry name" value="Leucine--tRNA ligase"/>
    <property type="match status" value="1"/>
</dbReference>
<feature type="short sequence motif" description="'KMSKS' region" evidence="9">
    <location>
        <begin position="636"/>
        <end position="640"/>
    </location>
</feature>
<dbReference type="Proteomes" id="UP000324738">
    <property type="component" value="Unassembled WGS sequence"/>
</dbReference>
<evidence type="ECO:0000259" key="12">
    <source>
        <dbReference type="Pfam" id="PF08264"/>
    </source>
</evidence>
<dbReference type="GO" id="GO:0005524">
    <property type="term" value="F:ATP binding"/>
    <property type="evidence" value="ECO:0007669"/>
    <property type="project" value="UniProtKB-UniRule"/>
</dbReference>
<dbReference type="OrthoDB" id="9810365at2"/>
<sequence>MAIERYNPRAAETRWQKAWTDAKLFETQDGAEGEKYYVLEMFPYPSGRIHIGHVRNYAMGDVVARYKRAKGFNVLHPMGWDAFGMPAENAAMQNKVHPRDWTYANIAAMREQLKSMGLSLDWSREFATCDVDYYHRQQILFLDLLKNGLAYRRKSKVNWDPVDQTVLANEQVIDGRGWRSGALVEQRELTQWFFRITQFADELLTALDHLPGWPEKVRIMQKNWIGRSEGLLVRWALADNERRATAQATGEGVGREVEVFTTRPDTLFGASFIAVAADHPLARAAAATDPRLADFISEIRRSGTSTEAIETAEKKGYDTGLRAVHPLDPQWTVPVYVANFVLMDYGTGAIFGCPAHDQRDLDFARAYQLPVQPVVLPTGSDAACFSIANEAYTGEGTLFNSQFLDGLTPAEGFNKVAEMLETGNLSNRPQAERKVNFRLRDWGISRQRYWGCPIPVLHCETCGVVPEASENLPVKLPDDIDFDKPGNPLDRHPTWRNATCPECGGKALRETDTMDTFVDSSWYFARFTAPHAAEPTVPAVANAWLPVDQYIGGVEHAILHLLYSRFFTRAMSVCGHVNLDEPFKGLFTQGMVVHETYRDNGEWVSPNDVVVEEKDGTRSARRLSTGAPIEIGSIEKMSKSKKNVVDPDDIIGSYGADTARWFMLSDSPPDRDVIWTESGVEGAHRFVQRLWRVVNEGAERLNSVAAEESDDESAAKQLRKAAHRAIAGVSDDIERLAFNKAVARLYELVNTLSASISAEKMSAPAATREALAILVQLVAPMMPHLAEECWVVLGGKGLVASQGWPVYDATLLTDDELVLPVQVNGKKRGDVSVAATATKEEIERATLALPVVQELLAGGQPKRVVVVPGRIINVVV</sequence>
<dbReference type="InterPro" id="IPR015413">
    <property type="entry name" value="Methionyl/Leucyl_tRNA_Synth"/>
</dbReference>
<keyword evidence="4 9" id="KW-0547">Nucleotide-binding</keyword>
<feature type="domain" description="Aminoacyl-tRNA synthetase class Ia" evidence="11">
    <location>
        <begin position="635"/>
        <end position="674"/>
    </location>
</feature>
<evidence type="ECO:0000256" key="10">
    <source>
        <dbReference type="RuleBase" id="RU363035"/>
    </source>
</evidence>
<comment type="subcellular location">
    <subcellularLocation>
        <location evidence="9">Cytoplasm</location>
    </subcellularLocation>
</comment>
<dbReference type="Pfam" id="PF13603">
    <property type="entry name" value="tRNA-synt_1_2"/>
    <property type="match status" value="1"/>
</dbReference>
<keyword evidence="2 9" id="KW-0963">Cytoplasm</keyword>
<feature type="domain" description="Aminoacyl-tRNA synthetase class Ia" evidence="11">
    <location>
        <begin position="439"/>
        <end position="597"/>
    </location>
</feature>
<dbReference type="SUPFAM" id="SSF50677">
    <property type="entry name" value="ValRS/IleRS/LeuRS editing domain"/>
    <property type="match status" value="1"/>
</dbReference>
<accession>A0A5B0DMZ2</accession>
<dbReference type="InterPro" id="IPR002300">
    <property type="entry name" value="aa-tRNA-synth_Ia"/>
</dbReference>
<keyword evidence="6 9" id="KW-0648">Protein biosynthesis</keyword>
<dbReference type="InterPro" id="IPR009080">
    <property type="entry name" value="tRNAsynth_Ia_anticodon-bd"/>
</dbReference>
<dbReference type="GO" id="GO:0004823">
    <property type="term" value="F:leucine-tRNA ligase activity"/>
    <property type="evidence" value="ECO:0007669"/>
    <property type="project" value="UniProtKB-UniRule"/>
</dbReference>
<evidence type="ECO:0000256" key="4">
    <source>
        <dbReference type="ARBA" id="ARBA00022741"/>
    </source>
</evidence>
<comment type="caution">
    <text evidence="15">The sequence shown here is derived from an EMBL/GenBank/DDBJ whole genome shotgun (WGS) entry which is preliminary data.</text>
</comment>
<dbReference type="EMBL" id="VTWH01000006">
    <property type="protein sequence ID" value="KAA0968237.1"/>
    <property type="molecule type" value="Genomic_DNA"/>
</dbReference>
<dbReference type="PROSITE" id="PS00178">
    <property type="entry name" value="AA_TRNA_LIGASE_I"/>
    <property type="match status" value="1"/>
</dbReference>
<dbReference type="GO" id="GO:0002161">
    <property type="term" value="F:aminoacyl-tRNA deacylase activity"/>
    <property type="evidence" value="ECO:0007669"/>
    <property type="project" value="InterPro"/>
</dbReference>
<dbReference type="RefSeq" id="WP_149301754.1">
    <property type="nucleotide sequence ID" value="NZ_VTWH01000006.1"/>
</dbReference>
<evidence type="ECO:0000256" key="9">
    <source>
        <dbReference type="HAMAP-Rule" id="MF_00049"/>
    </source>
</evidence>
<dbReference type="InterPro" id="IPR014729">
    <property type="entry name" value="Rossmann-like_a/b/a_fold"/>
</dbReference>
<protein>
    <recommendedName>
        <fullName evidence="9">Leucine--tRNA ligase</fullName>
        <ecNumber evidence="9">6.1.1.4</ecNumber>
    </recommendedName>
    <alternativeName>
        <fullName evidence="9">Leucyl-tRNA synthetase</fullName>
        <shortName evidence="9">LeuRS</shortName>
    </alternativeName>
</protein>
<dbReference type="Pfam" id="PF08264">
    <property type="entry name" value="Anticodon_1"/>
    <property type="match status" value="1"/>
</dbReference>
<dbReference type="Gene3D" id="2.20.28.290">
    <property type="match status" value="1"/>
</dbReference>
<feature type="domain" description="Methionyl/Valyl/Leucyl/Isoleucyl-tRNA synthetase anticodon-binding" evidence="12">
    <location>
        <begin position="717"/>
        <end position="840"/>
    </location>
</feature>
<feature type="binding site" evidence="9">
    <location>
        <position position="639"/>
    </location>
    <ligand>
        <name>ATP</name>
        <dbReference type="ChEBI" id="CHEBI:30616"/>
    </ligand>
</feature>
<keyword evidence="5 9" id="KW-0067">ATP-binding</keyword>
<dbReference type="Gene3D" id="3.10.20.590">
    <property type="match status" value="1"/>
</dbReference>
<dbReference type="HAMAP" id="MF_00049_B">
    <property type="entry name" value="Leu_tRNA_synth_B"/>
    <property type="match status" value="1"/>
</dbReference>
<dbReference type="Gene3D" id="3.40.50.620">
    <property type="entry name" value="HUPs"/>
    <property type="match status" value="2"/>
</dbReference>
<dbReference type="Gene3D" id="1.10.730.10">
    <property type="entry name" value="Isoleucyl-tRNA Synthetase, Domain 1"/>
    <property type="match status" value="2"/>
</dbReference>
<evidence type="ECO:0000259" key="11">
    <source>
        <dbReference type="Pfam" id="PF00133"/>
    </source>
</evidence>
<feature type="domain" description="Leucyl-tRNA synthetase editing" evidence="14">
    <location>
        <begin position="222"/>
        <end position="420"/>
    </location>
</feature>
<dbReference type="InterPro" id="IPR002302">
    <property type="entry name" value="Leu-tRNA-ligase"/>
</dbReference>
<keyword evidence="7 9" id="KW-0030">Aminoacyl-tRNA synthetase</keyword>
<comment type="similarity">
    <text evidence="1 9 10">Belongs to the class-I aminoacyl-tRNA synthetase family.</text>
</comment>
<evidence type="ECO:0000313" key="15">
    <source>
        <dbReference type="EMBL" id="KAA0968237.1"/>
    </source>
</evidence>
<comment type="catalytic activity">
    <reaction evidence="8 9">
        <text>tRNA(Leu) + L-leucine + ATP = L-leucyl-tRNA(Leu) + AMP + diphosphate</text>
        <dbReference type="Rhea" id="RHEA:11688"/>
        <dbReference type="Rhea" id="RHEA-COMP:9613"/>
        <dbReference type="Rhea" id="RHEA-COMP:9622"/>
        <dbReference type="ChEBI" id="CHEBI:30616"/>
        <dbReference type="ChEBI" id="CHEBI:33019"/>
        <dbReference type="ChEBI" id="CHEBI:57427"/>
        <dbReference type="ChEBI" id="CHEBI:78442"/>
        <dbReference type="ChEBI" id="CHEBI:78494"/>
        <dbReference type="ChEBI" id="CHEBI:456215"/>
        <dbReference type="EC" id="6.1.1.4"/>
    </reaction>
</comment>
<dbReference type="InterPro" id="IPR001412">
    <property type="entry name" value="aa-tRNA-synth_I_CS"/>
</dbReference>
<dbReference type="GO" id="GO:0006429">
    <property type="term" value="P:leucyl-tRNA aminoacylation"/>
    <property type="evidence" value="ECO:0007669"/>
    <property type="project" value="UniProtKB-UniRule"/>
</dbReference>
<evidence type="ECO:0000256" key="7">
    <source>
        <dbReference type="ARBA" id="ARBA00023146"/>
    </source>
</evidence>
<dbReference type="PANTHER" id="PTHR43740">
    <property type="entry name" value="LEUCYL-TRNA SYNTHETASE"/>
    <property type="match status" value="1"/>
</dbReference>
<dbReference type="InterPro" id="IPR013155">
    <property type="entry name" value="M/V/L/I-tRNA-synth_anticd-bd"/>
</dbReference>
<organism evidence="15 16">
    <name type="scientific">Aureimonas fodinaquatilis</name>
    <dbReference type="NCBI Taxonomy" id="2565783"/>
    <lineage>
        <taxon>Bacteria</taxon>
        <taxon>Pseudomonadati</taxon>
        <taxon>Pseudomonadota</taxon>
        <taxon>Alphaproteobacteria</taxon>
        <taxon>Hyphomicrobiales</taxon>
        <taxon>Aurantimonadaceae</taxon>
        <taxon>Aureimonas</taxon>
    </lineage>
</organism>
<evidence type="ECO:0000256" key="5">
    <source>
        <dbReference type="ARBA" id="ARBA00022840"/>
    </source>
</evidence>
<name>A0A5B0DMZ2_9HYPH</name>
<dbReference type="SUPFAM" id="SSF47323">
    <property type="entry name" value="Anticodon-binding domain of a subclass of class I aminoacyl-tRNA synthetases"/>
    <property type="match status" value="1"/>
</dbReference>
<dbReference type="Pfam" id="PF09334">
    <property type="entry name" value="tRNA-synt_1g"/>
    <property type="match status" value="1"/>
</dbReference>
<evidence type="ECO:0000313" key="16">
    <source>
        <dbReference type="Proteomes" id="UP000324738"/>
    </source>
</evidence>
<dbReference type="GO" id="GO:0005829">
    <property type="term" value="C:cytosol"/>
    <property type="evidence" value="ECO:0007669"/>
    <property type="project" value="TreeGrafter"/>
</dbReference>